<evidence type="ECO:0000256" key="2">
    <source>
        <dbReference type="ARBA" id="ARBA00004481"/>
    </source>
</evidence>
<keyword evidence="7 9" id="KW-0472">Membrane</keyword>
<evidence type="ECO:0000313" key="12">
    <source>
        <dbReference type="Proteomes" id="UP000007110"/>
    </source>
</evidence>
<keyword evidence="9" id="KW-0812">Transmembrane</keyword>
<dbReference type="InParanoid" id="A0A7M7NQZ8"/>
<protein>
    <recommendedName>
        <fullName evidence="10">LITAF domain-containing protein</fullName>
    </recommendedName>
</protein>
<evidence type="ECO:0000259" key="10">
    <source>
        <dbReference type="PROSITE" id="PS51837"/>
    </source>
</evidence>
<dbReference type="InterPro" id="IPR006629">
    <property type="entry name" value="LITAF"/>
</dbReference>
<dbReference type="Pfam" id="PF10601">
    <property type="entry name" value="zf-LITAF-like"/>
    <property type="match status" value="1"/>
</dbReference>
<sequence length="201" mass="21795">MADQEPDQPPPPYPGENKAYPPGSTPYPPQQQQAYPPQGQPGYPPQGQPPQGQPGYPPQGQPGYPPQGQPGYPPQGQPGYPPQQPASYQQPYPQQGGYPAGQGMPPPGGQQTVVVAQPTQMVTTVVQHFGDAPSNTKCPNCQNQVTTIVSHEPGTMAWLSCFLMFIFGFWLCCCIPFCVDGMQNANHHCPVCKYRIATYSR</sequence>
<evidence type="ECO:0000256" key="5">
    <source>
        <dbReference type="ARBA" id="ARBA00022723"/>
    </source>
</evidence>
<feature type="transmembrane region" description="Helical" evidence="9">
    <location>
        <begin position="156"/>
        <end position="179"/>
    </location>
</feature>
<evidence type="ECO:0000256" key="9">
    <source>
        <dbReference type="SAM" id="Phobius"/>
    </source>
</evidence>
<keyword evidence="5" id="KW-0479">Metal-binding</keyword>
<dbReference type="OrthoDB" id="5599753at2759"/>
<feature type="domain" description="LITAF" evidence="10">
    <location>
        <begin position="117"/>
        <end position="201"/>
    </location>
</feature>
<dbReference type="SMART" id="SM00714">
    <property type="entry name" value="LITAF"/>
    <property type="match status" value="1"/>
</dbReference>
<dbReference type="Proteomes" id="UP000007110">
    <property type="component" value="Unassembled WGS sequence"/>
</dbReference>
<dbReference type="AlphaFoldDB" id="A0A7M7NQZ8"/>
<evidence type="ECO:0000256" key="1">
    <source>
        <dbReference type="ARBA" id="ARBA00004414"/>
    </source>
</evidence>
<evidence type="ECO:0000256" key="3">
    <source>
        <dbReference type="ARBA" id="ARBA00004630"/>
    </source>
</evidence>
<accession>A0A7M7NQZ8</accession>
<evidence type="ECO:0000256" key="7">
    <source>
        <dbReference type="ARBA" id="ARBA00023136"/>
    </source>
</evidence>
<dbReference type="GO" id="GO:0005765">
    <property type="term" value="C:lysosomal membrane"/>
    <property type="evidence" value="ECO:0007669"/>
    <property type="project" value="UniProtKB-SubCell"/>
</dbReference>
<dbReference type="GO" id="GO:0031902">
    <property type="term" value="C:late endosome membrane"/>
    <property type="evidence" value="ECO:0007669"/>
    <property type="project" value="UniProtKB-SubCell"/>
</dbReference>
<dbReference type="EnsemblMetazoa" id="XM_030984358">
    <property type="protein sequence ID" value="XP_030840218"/>
    <property type="gene ID" value="LOC100889935"/>
</dbReference>
<evidence type="ECO:0000313" key="11">
    <source>
        <dbReference type="EnsemblMetazoa" id="XP_030840218"/>
    </source>
</evidence>
<organism evidence="11 12">
    <name type="scientific">Strongylocentrotus purpuratus</name>
    <name type="common">Purple sea urchin</name>
    <dbReference type="NCBI Taxonomy" id="7668"/>
    <lineage>
        <taxon>Eukaryota</taxon>
        <taxon>Metazoa</taxon>
        <taxon>Echinodermata</taxon>
        <taxon>Eleutherozoa</taxon>
        <taxon>Echinozoa</taxon>
        <taxon>Echinoidea</taxon>
        <taxon>Euechinoidea</taxon>
        <taxon>Echinacea</taxon>
        <taxon>Camarodonta</taxon>
        <taxon>Echinidea</taxon>
        <taxon>Strongylocentrotidae</taxon>
        <taxon>Strongylocentrotus</taxon>
    </lineage>
</organism>
<feature type="compositionally biased region" description="Pro residues" evidence="8">
    <location>
        <begin position="38"/>
        <end position="84"/>
    </location>
</feature>
<dbReference type="FunCoup" id="A0A7M7NQZ8">
    <property type="interactions" value="77"/>
</dbReference>
<dbReference type="PANTHER" id="PTHR23292">
    <property type="entry name" value="LIPOPOLYSACCHARIDE-INDUCED TUMOR NECROSIS FACTOR-ALPHA FACTOR"/>
    <property type="match status" value="1"/>
</dbReference>
<dbReference type="GeneID" id="100889935"/>
<feature type="region of interest" description="Disordered" evidence="8">
    <location>
        <begin position="1"/>
        <end position="111"/>
    </location>
</feature>
<comment type="subcellular location">
    <subcellularLocation>
        <location evidence="2">Endosome membrane</location>
        <topology evidence="2">Peripheral membrane protein</topology>
    </subcellularLocation>
    <subcellularLocation>
        <location evidence="1">Late endosome membrane</location>
    </subcellularLocation>
    <subcellularLocation>
        <location evidence="3">Lysosome membrane</location>
        <topology evidence="3">Peripheral membrane protein</topology>
        <orientation evidence="3">Cytoplasmic side</orientation>
    </subcellularLocation>
</comment>
<dbReference type="KEGG" id="spu:100889935"/>
<keyword evidence="6" id="KW-0862">Zinc</keyword>
<evidence type="ECO:0000256" key="4">
    <source>
        <dbReference type="ARBA" id="ARBA00005975"/>
    </source>
</evidence>
<dbReference type="RefSeq" id="XP_030840218.1">
    <property type="nucleotide sequence ID" value="XM_030984358.1"/>
</dbReference>
<name>A0A7M7NQZ8_STRPU</name>
<reference evidence="11" key="2">
    <citation type="submission" date="2021-01" db="UniProtKB">
        <authorList>
            <consortium name="EnsemblMetazoa"/>
        </authorList>
    </citation>
    <scope>IDENTIFICATION</scope>
</reference>
<dbReference type="PANTHER" id="PTHR23292:SF6">
    <property type="entry name" value="FI16602P1-RELATED"/>
    <property type="match status" value="1"/>
</dbReference>
<proteinExistence type="inferred from homology"/>
<evidence type="ECO:0000256" key="6">
    <source>
        <dbReference type="ARBA" id="ARBA00022833"/>
    </source>
</evidence>
<evidence type="ECO:0000256" key="8">
    <source>
        <dbReference type="SAM" id="MobiDB-lite"/>
    </source>
</evidence>
<keyword evidence="9" id="KW-1133">Transmembrane helix</keyword>
<dbReference type="PROSITE" id="PS51837">
    <property type="entry name" value="LITAF"/>
    <property type="match status" value="1"/>
</dbReference>
<comment type="similarity">
    <text evidence="4">Belongs to the CDIP1/LITAF family.</text>
</comment>
<feature type="compositionally biased region" description="Low complexity" evidence="8">
    <location>
        <begin position="85"/>
        <end position="103"/>
    </location>
</feature>
<reference evidence="12" key="1">
    <citation type="submission" date="2015-02" db="EMBL/GenBank/DDBJ databases">
        <title>Genome sequencing for Strongylocentrotus purpuratus.</title>
        <authorList>
            <person name="Murali S."/>
            <person name="Liu Y."/>
            <person name="Vee V."/>
            <person name="English A."/>
            <person name="Wang M."/>
            <person name="Skinner E."/>
            <person name="Han Y."/>
            <person name="Muzny D.M."/>
            <person name="Worley K.C."/>
            <person name="Gibbs R.A."/>
        </authorList>
    </citation>
    <scope>NUCLEOTIDE SEQUENCE</scope>
</reference>
<dbReference type="InterPro" id="IPR037519">
    <property type="entry name" value="LITAF_fam"/>
</dbReference>
<dbReference type="GO" id="GO:0046872">
    <property type="term" value="F:metal ion binding"/>
    <property type="evidence" value="ECO:0007669"/>
    <property type="project" value="UniProtKB-KW"/>
</dbReference>
<keyword evidence="12" id="KW-1185">Reference proteome</keyword>